<evidence type="ECO:0000256" key="4">
    <source>
        <dbReference type="ARBA" id="ARBA00022737"/>
    </source>
</evidence>
<evidence type="ECO:0000259" key="10">
    <source>
        <dbReference type="PROSITE" id="PS50853"/>
    </source>
</evidence>
<evidence type="ECO:0000256" key="3">
    <source>
        <dbReference type="ARBA" id="ARBA00022729"/>
    </source>
</evidence>
<dbReference type="AlphaFoldDB" id="A0A674JYQ0"/>
<dbReference type="Proteomes" id="UP000472274">
    <property type="component" value="Unplaced"/>
</dbReference>
<dbReference type="InterPro" id="IPR051622">
    <property type="entry name" value="R-tyr_protein_phosphatases"/>
</dbReference>
<organism evidence="11 12">
    <name type="scientific">Terrapene triunguis</name>
    <name type="common">Three-toed box turtle</name>
    <dbReference type="NCBI Taxonomy" id="2587831"/>
    <lineage>
        <taxon>Eukaryota</taxon>
        <taxon>Metazoa</taxon>
        <taxon>Chordata</taxon>
        <taxon>Craniata</taxon>
        <taxon>Vertebrata</taxon>
        <taxon>Euteleostomi</taxon>
        <taxon>Archelosauria</taxon>
        <taxon>Testudinata</taxon>
        <taxon>Testudines</taxon>
        <taxon>Cryptodira</taxon>
        <taxon>Durocryptodira</taxon>
        <taxon>Testudinoidea</taxon>
        <taxon>Emydidae</taxon>
        <taxon>Terrapene</taxon>
    </lineage>
</organism>
<keyword evidence="4" id="KW-0677">Repeat</keyword>
<dbReference type="InterPro" id="IPR036116">
    <property type="entry name" value="FN3_sf"/>
</dbReference>
<dbReference type="Pfam" id="PF23144">
    <property type="entry name" value="Fn3_PTPRU"/>
    <property type="match status" value="1"/>
</dbReference>
<dbReference type="InParanoid" id="A0A674JYQ0"/>
<dbReference type="Gene3D" id="2.60.40.10">
    <property type="entry name" value="Immunoglobulins"/>
    <property type="match status" value="1"/>
</dbReference>
<name>A0A674JYQ0_9SAUR</name>
<dbReference type="InterPro" id="IPR057598">
    <property type="entry name" value="Fn3_PTPRU"/>
</dbReference>
<keyword evidence="5" id="KW-1133">Transmembrane helix</keyword>
<keyword evidence="3" id="KW-0732">Signal</keyword>
<dbReference type="PANTHER" id="PTHR24051:SF6">
    <property type="entry name" value="FIBRONECTIN TYPE-III DOMAIN-CONTAINING PROTEIN-RELATED"/>
    <property type="match status" value="1"/>
</dbReference>
<keyword evidence="8" id="KW-0325">Glycoprotein</keyword>
<dbReference type="PANTHER" id="PTHR24051">
    <property type="entry name" value="SUSHI DOMAIN-CONTAINING PROTEIN 1"/>
    <property type="match status" value="1"/>
</dbReference>
<sequence>MALPHEGQVSPRVGPVRAGKAWLDPPAPGSTGRASCSSPRSKWPRRGGTSPSLGDYPPASDVPSRAAPALTHTNPLSSAEKCPRPQWDPRLRFAPDRPFYGQNEETTLSCPGGSQPSSSVIRCVRSGQTRSYWVVWNRDAWGRGAWRPITENVTCTETPRIIPGALEISPTTIKLRWTCEPPESCQGSWKIRAQCRLDGPRSGPCRRQGLTSEQPLQGQDGTVMCSSLHPFTSYRVTISGGYPATRPPSTVLYTRRVTTSETAPDQPEIEPLDPSTKTLRWKPLPPCKGAIVGYQLNITARREYDSDFLEVEEPRVNQLVTKYLLQPWRNGTNYSVTIQGLTAAGLGQVSRWDFETNISGNGTPRPLPHGYSEETLRTVPLRHTPPLPRSVPHHPPSADACRSPGLQPFNSSLEHDVYLAAVLPAHSLTGPTDFVLGDGTRHYGYYNAPLRPHRNYTAFVRVVSPHPQAETVRGVCLMVRARGWQPGRLGSLSRHADGLLCGLGKAEVIEFIFSNLS</sequence>
<evidence type="ECO:0000256" key="1">
    <source>
        <dbReference type="ARBA" id="ARBA00004479"/>
    </source>
</evidence>
<evidence type="ECO:0000256" key="5">
    <source>
        <dbReference type="ARBA" id="ARBA00022989"/>
    </source>
</evidence>
<keyword evidence="12" id="KW-1185">Reference proteome</keyword>
<reference evidence="11" key="2">
    <citation type="submission" date="2025-09" db="UniProtKB">
        <authorList>
            <consortium name="Ensembl"/>
        </authorList>
    </citation>
    <scope>IDENTIFICATION</scope>
</reference>
<feature type="region of interest" description="Disordered" evidence="9">
    <location>
        <begin position="1"/>
        <end position="117"/>
    </location>
</feature>
<evidence type="ECO:0000256" key="6">
    <source>
        <dbReference type="ARBA" id="ARBA00023136"/>
    </source>
</evidence>
<feature type="compositionally biased region" description="Basic and acidic residues" evidence="9">
    <location>
        <begin position="81"/>
        <end position="95"/>
    </location>
</feature>
<evidence type="ECO:0000256" key="2">
    <source>
        <dbReference type="ARBA" id="ARBA00022692"/>
    </source>
</evidence>
<keyword evidence="7" id="KW-1015">Disulfide bond</keyword>
<dbReference type="InterPro" id="IPR003961">
    <property type="entry name" value="FN3_dom"/>
</dbReference>
<proteinExistence type="predicted"/>
<feature type="region of interest" description="Disordered" evidence="9">
    <location>
        <begin position="259"/>
        <end position="278"/>
    </location>
</feature>
<dbReference type="InterPro" id="IPR013783">
    <property type="entry name" value="Ig-like_fold"/>
</dbReference>
<feature type="domain" description="Fibronectin type-III" evidence="10">
    <location>
        <begin position="263"/>
        <end position="366"/>
    </location>
</feature>
<comment type="subcellular location">
    <subcellularLocation>
        <location evidence="1">Membrane</location>
        <topology evidence="1">Single-pass type I membrane protein</topology>
    </subcellularLocation>
</comment>
<evidence type="ECO:0000256" key="7">
    <source>
        <dbReference type="ARBA" id="ARBA00023157"/>
    </source>
</evidence>
<dbReference type="PROSITE" id="PS50853">
    <property type="entry name" value="FN3"/>
    <property type="match status" value="1"/>
</dbReference>
<reference evidence="11" key="1">
    <citation type="submission" date="2025-08" db="UniProtKB">
        <authorList>
            <consortium name="Ensembl"/>
        </authorList>
    </citation>
    <scope>IDENTIFICATION</scope>
</reference>
<evidence type="ECO:0000256" key="8">
    <source>
        <dbReference type="ARBA" id="ARBA00023180"/>
    </source>
</evidence>
<dbReference type="Ensembl" id="ENSTMTT00000027480.1">
    <property type="protein sequence ID" value="ENSTMTP00000026515.1"/>
    <property type="gene ID" value="ENSTMTG00000019375.1"/>
</dbReference>
<dbReference type="GeneTree" id="ENSGT00390000013892"/>
<dbReference type="SUPFAM" id="SSF49265">
    <property type="entry name" value="Fibronectin type III"/>
    <property type="match status" value="1"/>
</dbReference>
<dbReference type="GO" id="GO:0016020">
    <property type="term" value="C:membrane"/>
    <property type="evidence" value="ECO:0007669"/>
    <property type="project" value="UniProtKB-SubCell"/>
</dbReference>
<dbReference type="Pfam" id="PF00041">
    <property type="entry name" value="fn3"/>
    <property type="match status" value="1"/>
</dbReference>
<evidence type="ECO:0000256" key="9">
    <source>
        <dbReference type="SAM" id="MobiDB-lite"/>
    </source>
</evidence>
<protein>
    <recommendedName>
        <fullName evidence="10">Fibronectin type-III domain-containing protein</fullName>
    </recommendedName>
</protein>
<accession>A0A674JYQ0</accession>
<feature type="compositionally biased region" description="Polar residues" evidence="9">
    <location>
        <begin position="103"/>
        <end position="117"/>
    </location>
</feature>
<keyword evidence="6" id="KW-0472">Membrane</keyword>
<evidence type="ECO:0000313" key="12">
    <source>
        <dbReference type="Proteomes" id="UP000472274"/>
    </source>
</evidence>
<evidence type="ECO:0000313" key="11">
    <source>
        <dbReference type="Ensembl" id="ENSTMTP00000026515.1"/>
    </source>
</evidence>
<dbReference type="SMART" id="SM00060">
    <property type="entry name" value="FN3"/>
    <property type="match status" value="2"/>
</dbReference>
<dbReference type="CDD" id="cd00063">
    <property type="entry name" value="FN3"/>
    <property type="match status" value="1"/>
</dbReference>
<keyword evidence="2" id="KW-0812">Transmembrane</keyword>